<sequence>MSFRGGANNLFEETAAWGNAAEVPAGDVVKDAIRKENVIKDILAAQEDLRIMLSRIQTVQGDIDKLKSDNATLQMYIDNLTKQMARR</sequence>
<reference evidence="1 2" key="1">
    <citation type="journal article" date="2016" name="Mol. Biol. Evol.">
        <title>Comparative Genomics of Early-Diverging Mushroom-Forming Fungi Provides Insights into the Origins of Lignocellulose Decay Capabilities.</title>
        <authorList>
            <person name="Nagy L.G."/>
            <person name="Riley R."/>
            <person name="Tritt A."/>
            <person name="Adam C."/>
            <person name="Daum C."/>
            <person name="Floudas D."/>
            <person name="Sun H."/>
            <person name="Yadav J.S."/>
            <person name="Pangilinan J."/>
            <person name="Larsson K.H."/>
            <person name="Matsuura K."/>
            <person name="Barry K."/>
            <person name="Labutti K."/>
            <person name="Kuo R."/>
            <person name="Ohm R.A."/>
            <person name="Bhattacharya S.S."/>
            <person name="Shirouzu T."/>
            <person name="Yoshinaga Y."/>
            <person name="Martin F.M."/>
            <person name="Grigoriev I.V."/>
            <person name="Hibbett D.S."/>
        </authorList>
    </citation>
    <scope>NUCLEOTIDE SEQUENCE [LARGE SCALE GENOMIC DNA]</scope>
    <source>
        <strain evidence="1 2">TUFC12733</strain>
    </source>
</reference>
<dbReference type="EMBL" id="KV417281">
    <property type="protein sequence ID" value="KZO97034.1"/>
    <property type="molecule type" value="Genomic_DNA"/>
</dbReference>
<dbReference type="Gene3D" id="1.20.5.170">
    <property type="match status" value="1"/>
</dbReference>
<evidence type="ECO:0000313" key="1">
    <source>
        <dbReference type="EMBL" id="KZO97034.1"/>
    </source>
</evidence>
<dbReference type="AlphaFoldDB" id="A0A167MT23"/>
<proteinExistence type="predicted"/>
<gene>
    <name evidence="1" type="ORF">CALVIDRAFT_536498</name>
</gene>
<name>A0A167MT23_CALVF</name>
<protein>
    <submittedName>
        <fullName evidence="1">Uncharacterized protein</fullName>
    </submittedName>
</protein>
<dbReference type="Pfam" id="PF10224">
    <property type="entry name" value="DUF2205"/>
    <property type="match status" value="1"/>
</dbReference>
<accession>A0A167MT23</accession>
<dbReference type="Proteomes" id="UP000076738">
    <property type="component" value="Unassembled WGS sequence"/>
</dbReference>
<keyword evidence="2" id="KW-1185">Reference proteome</keyword>
<dbReference type="InterPro" id="IPR019357">
    <property type="entry name" value="SCOC"/>
</dbReference>
<organism evidence="1 2">
    <name type="scientific">Calocera viscosa (strain TUFC12733)</name>
    <dbReference type="NCBI Taxonomy" id="1330018"/>
    <lineage>
        <taxon>Eukaryota</taxon>
        <taxon>Fungi</taxon>
        <taxon>Dikarya</taxon>
        <taxon>Basidiomycota</taxon>
        <taxon>Agaricomycotina</taxon>
        <taxon>Dacrymycetes</taxon>
        <taxon>Dacrymycetales</taxon>
        <taxon>Dacrymycetaceae</taxon>
        <taxon>Calocera</taxon>
    </lineage>
</organism>
<dbReference type="OrthoDB" id="2163284at2759"/>
<evidence type="ECO:0000313" key="2">
    <source>
        <dbReference type="Proteomes" id="UP000076738"/>
    </source>
</evidence>